<name>F6B979_DESCC</name>
<evidence type="ECO:0000256" key="1">
    <source>
        <dbReference type="SAM" id="MobiDB-lite"/>
    </source>
</evidence>
<dbReference type="EMBL" id="CP002736">
    <property type="protein sequence ID" value="AEF94851.1"/>
    <property type="molecule type" value="Genomic_DNA"/>
</dbReference>
<dbReference type="InterPro" id="IPR010897">
    <property type="entry name" value="Spore_II_P"/>
</dbReference>
<organism evidence="3 4">
    <name type="scientific">Desulfotomaculum nigrificans (strain DSM 14880 / VKM B-2319 / CO-1-SRB)</name>
    <name type="common">Desulfotomaculum carboxydivorans</name>
    <dbReference type="NCBI Taxonomy" id="868595"/>
    <lineage>
        <taxon>Bacteria</taxon>
        <taxon>Bacillati</taxon>
        <taxon>Bacillota</taxon>
        <taxon>Clostridia</taxon>
        <taxon>Eubacteriales</taxon>
        <taxon>Desulfotomaculaceae</taxon>
        <taxon>Desulfotomaculum</taxon>
    </lineage>
</organism>
<protein>
    <submittedName>
        <fullName evidence="3">Stage II sporulation protein P</fullName>
    </submittedName>
</protein>
<feature type="compositionally biased region" description="Basic and acidic residues" evidence="1">
    <location>
        <begin position="409"/>
        <end position="425"/>
    </location>
</feature>
<accession>F6B979</accession>
<evidence type="ECO:0000313" key="3">
    <source>
        <dbReference type="EMBL" id="AEF94851.1"/>
    </source>
</evidence>
<dbReference type="eggNOG" id="COG1249">
    <property type="taxonomic scope" value="Bacteria"/>
</dbReference>
<keyword evidence="2" id="KW-0472">Membrane</keyword>
<proteinExistence type="predicted"/>
<feature type="transmembrane region" description="Helical" evidence="2">
    <location>
        <begin position="343"/>
        <end position="362"/>
    </location>
</feature>
<evidence type="ECO:0000256" key="2">
    <source>
        <dbReference type="SAM" id="Phobius"/>
    </source>
</evidence>
<gene>
    <name evidence="3" type="ordered locus">Desca_2012</name>
</gene>
<keyword evidence="2" id="KW-1133">Transmembrane helix</keyword>
<feature type="region of interest" description="Disordered" evidence="1">
    <location>
        <begin position="390"/>
        <end position="425"/>
    </location>
</feature>
<dbReference type="AlphaFoldDB" id="F6B979"/>
<dbReference type="Pfam" id="PF07454">
    <property type="entry name" value="SpoIIP"/>
    <property type="match status" value="1"/>
</dbReference>
<reference evidence="3 4" key="1">
    <citation type="submission" date="2011-05" db="EMBL/GenBank/DDBJ databases">
        <title>Complete sequence of Desulfotomaculum carboxydivorans CO-1-SRB.</title>
        <authorList>
            <consortium name="US DOE Joint Genome Institute"/>
            <person name="Lucas S."/>
            <person name="Han J."/>
            <person name="Lapidus A."/>
            <person name="Cheng J.-F."/>
            <person name="Goodwin L."/>
            <person name="Pitluck S."/>
            <person name="Peters L."/>
            <person name="Mikhailova N."/>
            <person name="Lu M."/>
            <person name="Han C."/>
            <person name="Tapia R."/>
            <person name="Land M."/>
            <person name="Hauser L."/>
            <person name="Kyrpides N."/>
            <person name="Ivanova N."/>
            <person name="Pagani I."/>
            <person name="Stams A."/>
            <person name="Plugge C."/>
            <person name="Muyzer G."/>
            <person name="Kuever J."/>
            <person name="Parshina S."/>
            <person name="Ivanova A."/>
            <person name="Nazina T."/>
            <person name="Woyke T."/>
        </authorList>
    </citation>
    <scope>NUCLEOTIDE SEQUENCE [LARGE SCALE GENOMIC DNA]</scope>
    <source>
        <strain evidence="4">DSM 14880 / VKM B-2319 / CO-1-SRB</strain>
    </source>
</reference>
<keyword evidence="2" id="KW-0812">Transmembrane</keyword>
<dbReference type="STRING" id="868595.Desca_2012"/>
<dbReference type="HOGENOM" id="CLU_040895_0_0_9"/>
<dbReference type="Proteomes" id="UP000009226">
    <property type="component" value="Chromosome"/>
</dbReference>
<sequence>MKTKSFAIILSVGILLAGLGIVSHLDLAPRIVPAWNPASILSSEEPDHLVGKAVNIMDEKGNVISQVCRGVAVGDEIINYEGKHYRVINVDRDKAVAKSLGYDKDLLAWIGYFNDENLALAAATAKKGTVGVYHTHTDEAYVPSDGSANIPFKGGIYGVGQSFVNKLRQKTGSNVLYDKTPHDPHDNSAYQRSRPTAMRLLKQNPIAIFDVHRDGIPDAGYYRATIANKDVSKLRLVVGRQNPNMQANLDFAKRMMAYANKVHPGIVKEIFMARGNYNQDLSPTALLIEAGTHTNTKGEAERGIALFADAVPTVLGIQGGPATGPTGRSALTDRAAGRSGWRAVGWILGLTLVLGGGFLLISTGSLKGVGDRLSSFGKEFTNYLGPVKKRTGAAKKPRDSKITQQAYHDQADRAVIDHRDDVTED</sequence>
<evidence type="ECO:0000313" key="4">
    <source>
        <dbReference type="Proteomes" id="UP000009226"/>
    </source>
</evidence>
<dbReference type="RefSeq" id="WP_013810501.1">
    <property type="nucleotide sequence ID" value="NC_015565.1"/>
</dbReference>
<keyword evidence="4" id="KW-1185">Reference proteome</keyword>
<dbReference type="NCBIfam" id="TIGR02867">
    <property type="entry name" value="spore_II_P"/>
    <property type="match status" value="1"/>
</dbReference>
<dbReference type="KEGG" id="dca:Desca_2012"/>